<evidence type="ECO:0008006" key="4">
    <source>
        <dbReference type="Google" id="ProtNLM"/>
    </source>
</evidence>
<keyword evidence="2" id="KW-0413">Isomerase</keyword>
<dbReference type="PANTHER" id="PTHR48100:SF1">
    <property type="entry name" value="HISTIDINE PHOSPHATASE FAMILY PROTEIN-RELATED"/>
    <property type="match status" value="1"/>
</dbReference>
<dbReference type="Gene3D" id="3.40.50.1240">
    <property type="entry name" value="Phosphoglycerate mutase-like"/>
    <property type="match status" value="1"/>
</dbReference>
<accession>X0RS82</accession>
<dbReference type="InterPro" id="IPR013078">
    <property type="entry name" value="His_Pase_superF_clade-1"/>
</dbReference>
<reference evidence="3" key="1">
    <citation type="journal article" date="2014" name="Front. Microbiol.">
        <title>High frequency of phylogenetically diverse reductive dehalogenase-homologous genes in deep subseafloor sedimentary metagenomes.</title>
        <authorList>
            <person name="Kawai M."/>
            <person name="Futagami T."/>
            <person name="Toyoda A."/>
            <person name="Takaki Y."/>
            <person name="Nishi S."/>
            <person name="Hori S."/>
            <person name="Arai W."/>
            <person name="Tsubouchi T."/>
            <person name="Morono Y."/>
            <person name="Uchiyama I."/>
            <person name="Ito T."/>
            <person name="Fujiyama A."/>
            <person name="Inagaki F."/>
            <person name="Takami H."/>
        </authorList>
    </citation>
    <scope>NUCLEOTIDE SEQUENCE</scope>
    <source>
        <strain evidence="3">Expedition CK06-06</strain>
    </source>
</reference>
<protein>
    <recommendedName>
        <fullName evidence="4">Phosphoglycerate mutase (2,3-diphosphoglycerate-dependent)</fullName>
    </recommendedName>
</protein>
<evidence type="ECO:0000256" key="2">
    <source>
        <dbReference type="ARBA" id="ARBA00023235"/>
    </source>
</evidence>
<dbReference type="PROSITE" id="PS00175">
    <property type="entry name" value="PG_MUTASE"/>
    <property type="match status" value="1"/>
</dbReference>
<dbReference type="PANTHER" id="PTHR48100">
    <property type="entry name" value="BROAD-SPECIFICITY PHOSPHATASE YOR283W-RELATED"/>
    <property type="match status" value="1"/>
</dbReference>
<dbReference type="GO" id="GO:0016791">
    <property type="term" value="F:phosphatase activity"/>
    <property type="evidence" value="ECO:0007669"/>
    <property type="project" value="TreeGrafter"/>
</dbReference>
<dbReference type="SUPFAM" id="SSF53254">
    <property type="entry name" value="Phosphoglycerate mutase-like"/>
    <property type="match status" value="1"/>
</dbReference>
<dbReference type="AlphaFoldDB" id="X0RS82"/>
<dbReference type="SMART" id="SM00855">
    <property type="entry name" value="PGAM"/>
    <property type="match status" value="1"/>
</dbReference>
<keyword evidence="1" id="KW-0324">Glycolysis</keyword>
<evidence type="ECO:0000313" key="3">
    <source>
        <dbReference type="EMBL" id="GAF71613.1"/>
    </source>
</evidence>
<organism evidence="3">
    <name type="scientific">marine sediment metagenome</name>
    <dbReference type="NCBI Taxonomy" id="412755"/>
    <lineage>
        <taxon>unclassified sequences</taxon>
        <taxon>metagenomes</taxon>
        <taxon>ecological metagenomes</taxon>
    </lineage>
</organism>
<dbReference type="Pfam" id="PF00300">
    <property type="entry name" value="His_Phos_1"/>
    <property type="match status" value="1"/>
</dbReference>
<dbReference type="EMBL" id="BARS01000088">
    <property type="protein sequence ID" value="GAF71613.1"/>
    <property type="molecule type" value="Genomic_DNA"/>
</dbReference>
<dbReference type="InterPro" id="IPR050275">
    <property type="entry name" value="PGM_Phosphatase"/>
</dbReference>
<sequence length="223" mass="25953">MAIKLILIRHGESDGNVQRMFCGFKDVELTKKGIYQAERLAYRLKGLPVDEVYCSDLKRAKHTAEIVFGSRGIDIIPSSNLREMNFGIWEGYTFEEVKSKYGYGDEFYSWLENINVKISIPQGESLVDLNNRVMTELGKILRKHKKVNNDETIVMVCHGGPIRVILCNALNIELKYMWNIEQYSTALNIIDYYDYKGFVSLLNDTSHLEDWWKRGPIREKRDE</sequence>
<evidence type="ECO:0000256" key="1">
    <source>
        <dbReference type="ARBA" id="ARBA00023152"/>
    </source>
</evidence>
<proteinExistence type="predicted"/>
<comment type="caution">
    <text evidence="3">The sequence shown here is derived from an EMBL/GenBank/DDBJ whole genome shotgun (WGS) entry which is preliminary data.</text>
</comment>
<dbReference type="InterPro" id="IPR029033">
    <property type="entry name" value="His_PPase_superfam"/>
</dbReference>
<dbReference type="GO" id="GO:0005737">
    <property type="term" value="C:cytoplasm"/>
    <property type="evidence" value="ECO:0007669"/>
    <property type="project" value="TreeGrafter"/>
</dbReference>
<gene>
    <name evidence="3" type="ORF">S01H1_00267</name>
</gene>
<dbReference type="CDD" id="cd07067">
    <property type="entry name" value="HP_PGM_like"/>
    <property type="match status" value="1"/>
</dbReference>
<name>X0RS82_9ZZZZ</name>
<dbReference type="InterPro" id="IPR001345">
    <property type="entry name" value="PG/BPGM_mutase_AS"/>
</dbReference>